<evidence type="ECO:0000259" key="2">
    <source>
        <dbReference type="PROSITE" id="PS50110"/>
    </source>
</evidence>
<dbReference type="InterPro" id="IPR007492">
    <property type="entry name" value="LytTR_DNA-bd_dom"/>
</dbReference>
<feature type="domain" description="HTH LytTR-type" evidence="3">
    <location>
        <begin position="157"/>
        <end position="235"/>
    </location>
</feature>
<dbReference type="AlphaFoldDB" id="A0A3L9MBA5"/>
<keyword evidence="4" id="KW-0238">DNA-binding</keyword>
<organism evidence="4 5">
    <name type="scientific">Faecalibacter macacae</name>
    <dbReference type="NCBI Taxonomy" id="1859289"/>
    <lineage>
        <taxon>Bacteria</taxon>
        <taxon>Pseudomonadati</taxon>
        <taxon>Bacteroidota</taxon>
        <taxon>Flavobacteriia</taxon>
        <taxon>Flavobacteriales</taxon>
        <taxon>Weeksellaceae</taxon>
        <taxon>Faecalibacter</taxon>
    </lineage>
</organism>
<dbReference type="InterPro" id="IPR001789">
    <property type="entry name" value="Sig_transdc_resp-reg_receiver"/>
</dbReference>
<dbReference type="Gene3D" id="3.40.50.2300">
    <property type="match status" value="1"/>
</dbReference>
<dbReference type="Proteomes" id="UP000275348">
    <property type="component" value="Unassembled WGS sequence"/>
</dbReference>
<dbReference type="SMART" id="SM00448">
    <property type="entry name" value="REC"/>
    <property type="match status" value="1"/>
</dbReference>
<proteinExistence type="predicted"/>
<dbReference type="SMART" id="SM00850">
    <property type="entry name" value="LytTR"/>
    <property type="match status" value="1"/>
</dbReference>
<dbReference type="Pfam" id="PF00072">
    <property type="entry name" value="Response_reg"/>
    <property type="match status" value="1"/>
</dbReference>
<name>A0A3L9MBA5_9FLAO</name>
<evidence type="ECO:0000313" key="5">
    <source>
        <dbReference type="Proteomes" id="UP000275348"/>
    </source>
</evidence>
<dbReference type="PANTHER" id="PTHR45526">
    <property type="entry name" value="TRANSCRIPTIONAL REGULATORY PROTEIN DPIA"/>
    <property type="match status" value="1"/>
</dbReference>
<dbReference type="OrthoDB" id="2168082at2"/>
<dbReference type="PANTHER" id="PTHR45526:SF1">
    <property type="entry name" value="TRANSCRIPTIONAL REGULATORY PROTEIN DCUR-RELATED"/>
    <property type="match status" value="1"/>
</dbReference>
<keyword evidence="5" id="KW-1185">Reference proteome</keyword>
<evidence type="ECO:0000256" key="1">
    <source>
        <dbReference type="PROSITE-ProRule" id="PRU00169"/>
    </source>
</evidence>
<evidence type="ECO:0000259" key="3">
    <source>
        <dbReference type="PROSITE" id="PS50930"/>
    </source>
</evidence>
<dbReference type="InterPro" id="IPR011006">
    <property type="entry name" value="CheY-like_superfamily"/>
</dbReference>
<dbReference type="GO" id="GO:0000156">
    <property type="term" value="F:phosphorelay response regulator activity"/>
    <property type="evidence" value="ECO:0007669"/>
    <property type="project" value="TreeGrafter"/>
</dbReference>
<dbReference type="Pfam" id="PF04397">
    <property type="entry name" value="LytTR"/>
    <property type="match status" value="1"/>
</dbReference>
<dbReference type="InterPro" id="IPR051271">
    <property type="entry name" value="2C-system_Tx_regulators"/>
</dbReference>
<dbReference type="GO" id="GO:0003677">
    <property type="term" value="F:DNA binding"/>
    <property type="evidence" value="ECO:0007669"/>
    <property type="project" value="UniProtKB-KW"/>
</dbReference>
<feature type="domain" description="Response regulatory" evidence="2">
    <location>
        <begin position="3"/>
        <end position="118"/>
    </location>
</feature>
<dbReference type="Gene3D" id="2.40.50.1020">
    <property type="entry name" value="LytTr DNA-binding domain"/>
    <property type="match status" value="1"/>
</dbReference>
<reference evidence="4 5" key="1">
    <citation type="submission" date="2018-10" db="EMBL/GenBank/DDBJ databases">
        <authorList>
            <person name="Chen X."/>
        </authorList>
    </citation>
    <scope>NUCLEOTIDE SEQUENCE [LARGE SCALE GENOMIC DNA]</scope>
    <source>
        <strain evidence="4 5">YIM 102668</strain>
    </source>
</reference>
<dbReference type="RefSeq" id="WP_121934555.1">
    <property type="nucleotide sequence ID" value="NZ_RDOJ01000008.1"/>
</dbReference>
<feature type="modified residue" description="4-aspartylphosphate" evidence="1">
    <location>
        <position position="56"/>
    </location>
</feature>
<comment type="caution">
    <text evidence="4">The sequence shown here is derived from an EMBL/GenBank/DDBJ whole genome shotgun (WGS) entry which is preliminary data.</text>
</comment>
<protein>
    <submittedName>
        <fullName evidence="4">DNA-binding response regulator</fullName>
    </submittedName>
</protein>
<dbReference type="PROSITE" id="PS50110">
    <property type="entry name" value="RESPONSE_REGULATORY"/>
    <property type="match status" value="1"/>
</dbReference>
<accession>A0A3L9MBA5</accession>
<dbReference type="SUPFAM" id="SSF52172">
    <property type="entry name" value="CheY-like"/>
    <property type="match status" value="1"/>
</dbReference>
<keyword evidence="1" id="KW-0597">Phosphoprotein</keyword>
<gene>
    <name evidence="4" type="ORF">EAH69_07420</name>
</gene>
<dbReference type="EMBL" id="RDOJ01000008">
    <property type="protein sequence ID" value="RLZ09873.1"/>
    <property type="molecule type" value="Genomic_DNA"/>
</dbReference>
<evidence type="ECO:0000313" key="4">
    <source>
        <dbReference type="EMBL" id="RLZ09873.1"/>
    </source>
</evidence>
<sequence length="264" mass="30338">MYKALIIDDEYYAQEGLKKLIAHTAPNLFSNIYVAESVNQGVELIREFKPDLVFLDIHMPNEYGFKLFDYFDDINFEVIFTTAHSNYVLEAVNQWGCLGYLMKPISISDLEYVLQRFKQVYTQKNLANTVDLDASNQDDIDELNEIKTTLNQENGILLFSSVNELSFIKIDDIIYCKAADNYCEIYTSTKSFTISKPLKEIEKSICRNSFIRVHRSFLVNLEYAVRLDKRNNTLIVQNSNSDNESEILIPVTASGLKILMNAVS</sequence>
<dbReference type="PROSITE" id="PS50930">
    <property type="entry name" value="HTH_LYTTR"/>
    <property type="match status" value="1"/>
</dbReference>